<dbReference type="SMART" id="SM00347">
    <property type="entry name" value="HTH_MARR"/>
    <property type="match status" value="1"/>
</dbReference>
<evidence type="ECO:0000313" key="3">
    <source>
        <dbReference type="Proteomes" id="UP000050326"/>
    </source>
</evidence>
<dbReference type="STRING" id="36849.OXPF_26120"/>
<evidence type="ECO:0000259" key="1">
    <source>
        <dbReference type="PROSITE" id="PS50995"/>
    </source>
</evidence>
<keyword evidence="3" id="KW-1185">Reference proteome</keyword>
<feature type="domain" description="HTH marR-type" evidence="1">
    <location>
        <begin position="16"/>
        <end position="156"/>
    </location>
</feature>
<reference evidence="2 3" key="1">
    <citation type="submission" date="2015-09" db="EMBL/GenBank/DDBJ databases">
        <title>Genome sequence of Oxobacter pfennigii DSM 3222.</title>
        <authorList>
            <person name="Poehlein A."/>
            <person name="Bengelsdorf F.R."/>
            <person name="Schiel-Bengelsdorf B."/>
            <person name="Duerre P."/>
            <person name="Daniel R."/>
        </authorList>
    </citation>
    <scope>NUCLEOTIDE SEQUENCE [LARGE SCALE GENOMIC DNA]</scope>
    <source>
        <strain evidence="2 3">DSM 3222</strain>
    </source>
</reference>
<dbReference type="GO" id="GO:0003700">
    <property type="term" value="F:DNA-binding transcription factor activity"/>
    <property type="evidence" value="ECO:0007669"/>
    <property type="project" value="InterPro"/>
</dbReference>
<dbReference type="OrthoDB" id="49580at2"/>
<dbReference type="InterPro" id="IPR000835">
    <property type="entry name" value="HTH_MarR-typ"/>
</dbReference>
<name>A0A0N8NT38_9CLOT</name>
<evidence type="ECO:0000313" key="2">
    <source>
        <dbReference type="EMBL" id="KPU43752.1"/>
    </source>
</evidence>
<dbReference type="InterPro" id="IPR036388">
    <property type="entry name" value="WH-like_DNA-bd_sf"/>
</dbReference>
<dbReference type="GO" id="GO:0006950">
    <property type="term" value="P:response to stress"/>
    <property type="evidence" value="ECO:0007669"/>
    <property type="project" value="TreeGrafter"/>
</dbReference>
<proteinExistence type="predicted"/>
<dbReference type="PANTHER" id="PTHR33164:SF43">
    <property type="entry name" value="HTH-TYPE TRANSCRIPTIONAL REPRESSOR YETL"/>
    <property type="match status" value="1"/>
</dbReference>
<dbReference type="PRINTS" id="PR00598">
    <property type="entry name" value="HTHMARR"/>
</dbReference>
<comment type="caution">
    <text evidence="2">The sequence shown here is derived from an EMBL/GenBank/DDBJ whole genome shotgun (WGS) entry which is preliminary data.</text>
</comment>
<dbReference type="InterPro" id="IPR036390">
    <property type="entry name" value="WH_DNA-bd_sf"/>
</dbReference>
<dbReference type="AlphaFoldDB" id="A0A0N8NT38"/>
<dbReference type="SUPFAM" id="SSF46785">
    <property type="entry name" value="Winged helix' DNA-binding domain"/>
    <property type="match status" value="1"/>
</dbReference>
<dbReference type="Proteomes" id="UP000050326">
    <property type="component" value="Unassembled WGS sequence"/>
</dbReference>
<sequence length="171" mass="20305">MDNAKVANDEKSTGVYTQLYKKVMETLDSQSAINIQMNFWFNEMMKYHGVSYIEYRAIRLLRRFPDGLEPSVIADNLTILRQSVTNMADDLQERNLVERMPHPVDRRRIYIRLTPEGLELANKLVDEMSSIEASIFFQFSKEEMETYLDIRTRIIKYTEDEIKKRYTEKSE</sequence>
<dbReference type="RefSeq" id="WP_054875642.1">
    <property type="nucleotide sequence ID" value="NZ_LKET01000035.1"/>
</dbReference>
<dbReference type="PROSITE" id="PS50995">
    <property type="entry name" value="HTH_MARR_2"/>
    <property type="match status" value="1"/>
</dbReference>
<gene>
    <name evidence="2" type="primary">mhqR</name>
    <name evidence="2" type="ORF">OXPF_26120</name>
</gene>
<organism evidence="2 3">
    <name type="scientific">Oxobacter pfennigii</name>
    <dbReference type="NCBI Taxonomy" id="36849"/>
    <lineage>
        <taxon>Bacteria</taxon>
        <taxon>Bacillati</taxon>
        <taxon>Bacillota</taxon>
        <taxon>Clostridia</taxon>
        <taxon>Eubacteriales</taxon>
        <taxon>Clostridiaceae</taxon>
        <taxon>Oxobacter</taxon>
    </lineage>
</organism>
<dbReference type="Pfam" id="PF12802">
    <property type="entry name" value="MarR_2"/>
    <property type="match status" value="1"/>
</dbReference>
<dbReference type="EMBL" id="LKET01000035">
    <property type="protein sequence ID" value="KPU43752.1"/>
    <property type="molecule type" value="Genomic_DNA"/>
</dbReference>
<protein>
    <submittedName>
        <fullName evidence="2">HTH-type transcriptional regulator MhqR</fullName>
    </submittedName>
</protein>
<dbReference type="InterPro" id="IPR039422">
    <property type="entry name" value="MarR/SlyA-like"/>
</dbReference>
<dbReference type="Gene3D" id="1.10.10.10">
    <property type="entry name" value="Winged helix-like DNA-binding domain superfamily/Winged helix DNA-binding domain"/>
    <property type="match status" value="1"/>
</dbReference>
<accession>A0A0N8NT38</accession>
<dbReference type="PANTHER" id="PTHR33164">
    <property type="entry name" value="TRANSCRIPTIONAL REGULATOR, MARR FAMILY"/>
    <property type="match status" value="1"/>
</dbReference>